<feature type="transmembrane region" description="Helical" evidence="7">
    <location>
        <begin position="183"/>
        <end position="207"/>
    </location>
</feature>
<comment type="subcellular location">
    <subcellularLocation>
        <location evidence="1 7">Cell membrane</location>
        <topology evidence="1 7">Multi-pass membrane protein</topology>
    </subcellularLocation>
</comment>
<dbReference type="GO" id="GO:0055085">
    <property type="term" value="P:transmembrane transport"/>
    <property type="evidence" value="ECO:0007669"/>
    <property type="project" value="InterPro"/>
</dbReference>
<evidence type="ECO:0000256" key="6">
    <source>
        <dbReference type="ARBA" id="ARBA00023136"/>
    </source>
</evidence>
<feature type="compositionally biased region" description="Polar residues" evidence="8">
    <location>
        <begin position="1"/>
        <end position="10"/>
    </location>
</feature>
<dbReference type="InterPro" id="IPR035906">
    <property type="entry name" value="MetI-like_sf"/>
</dbReference>
<evidence type="ECO:0000256" key="8">
    <source>
        <dbReference type="SAM" id="MobiDB-lite"/>
    </source>
</evidence>
<keyword evidence="4 7" id="KW-0812">Transmembrane</keyword>
<evidence type="ECO:0000256" key="7">
    <source>
        <dbReference type="RuleBase" id="RU363032"/>
    </source>
</evidence>
<dbReference type="PANTHER" id="PTHR30193:SF37">
    <property type="entry name" value="INNER MEMBRANE ABC TRANSPORTER PERMEASE PROTEIN YCJO"/>
    <property type="match status" value="1"/>
</dbReference>
<dbReference type="STRING" id="402384.HM131_13040"/>
<feature type="transmembrane region" description="Helical" evidence="7">
    <location>
        <begin position="132"/>
        <end position="152"/>
    </location>
</feature>
<keyword evidence="5 7" id="KW-1133">Transmembrane helix</keyword>
<evidence type="ECO:0000256" key="2">
    <source>
        <dbReference type="ARBA" id="ARBA00022448"/>
    </source>
</evidence>
<dbReference type="AlphaFoldDB" id="A0A1W5ZWN5"/>
<accession>A0A1W5ZWN5</accession>
<evidence type="ECO:0000313" key="10">
    <source>
        <dbReference type="EMBL" id="ARI77715.1"/>
    </source>
</evidence>
<proteinExistence type="inferred from homology"/>
<keyword evidence="3" id="KW-1003">Cell membrane</keyword>
<evidence type="ECO:0000256" key="3">
    <source>
        <dbReference type="ARBA" id="ARBA00022475"/>
    </source>
</evidence>
<dbReference type="InterPro" id="IPR051393">
    <property type="entry name" value="ABC_transporter_permease"/>
</dbReference>
<evidence type="ECO:0000256" key="4">
    <source>
        <dbReference type="ARBA" id="ARBA00022692"/>
    </source>
</evidence>
<feature type="transmembrane region" description="Helical" evidence="7">
    <location>
        <begin position="228"/>
        <end position="250"/>
    </location>
</feature>
<feature type="transmembrane region" description="Helical" evidence="7">
    <location>
        <begin position="32"/>
        <end position="54"/>
    </location>
</feature>
<dbReference type="KEGG" id="hmn:HM131_13040"/>
<dbReference type="SUPFAM" id="SSF161098">
    <property type="entry name" value="MetI-like"/>
    <property type="match status" value="1"/>
</dbReference>
<dbReference type="Proteomes" id="UP000192527">
    <property type="component" value="Chromosome"/>
</dbReference>
<evidence type="ECO:0000256" key="5">
    <source>
        <dbReference type="ARBA" id="ARBA00022989"/>
    </source>
</evidence>
<evidence type="ECO:0000256" key="1">
    <source>
        <dbReference type="ARBA" id="ARBA00004651"/>
    </source>
</evidence>
<reference evidence="10 11" key="1">
    <citation type="submission" date="2017-04" db="EMBL/GenBank/DDBJ databases">
        <title>The whole genome sequencing and assembly of Halobacillus mangrovi strain.</title>
        <authorList>
            <person name="Lee S.-J."/>
            <person name="Park M.-K."/>
            <person name="Kim J.-Y."/>
            <person name="Lee Y.-J."/>
            <person name="Yi H."/>
            <person name="Bahn Y.-S."/>
            <person name="Kim J.F."/>
            <person name="Lee D.-W."/>
        </authorList>
    </citation>
    <scope>NUCLEOTIDE SEQUENCE [LARGE SCALE GENOMIC DNA]</scope>
    <source>
        <strain evidence="10 11">KTB 131</strain>
    </source>
</reference>
<feature type="transmembrane region" description="Helical" evidence="7">
    <location>
        <begin position="99"/>
        <end position="120"/>
    </location>
</feature>
<organism evidence="10 11">
    <name type="scientific">Halobacillus mangrovi</name>
    <dbReference type="NCBI Taxonomy" id="402384"/>
    <lineage>
        <taxon>Bacteria</taxon>
        <taxon>Bacillati</taxon>
        <taxon>Bacillota</taxon>
        <taxon>Bacilli</taxon>
        <taxon>Bacillales</taxon>
        <taxon>Bacillaceae</taxon>
        <taxon>Halobacillus</taxon>
    </lineage>
</organism>
<dbReference type="InterPro" id="IPR000515">
    <property type="entry name" value="MetI-like"/>
</dbReference>
<name>A0A1W5ZWN5_9BACI</name>
<dbReference type="GO" id="GO:0005886">
    <property type="term" value="C:plasma membrane"/>
    <property type="evidence" value="ECO:0007669"/>
    <property type="project" value="UniProtKB-SubCell"/>
</dbReference>
<keyword evidence="2 7" id="KW-0813">Transport</keyword>
<feature type="region of interest" description="Disordered" evidence="8">
    <location>
        <begin position="1"/>
        <end position="24"/>
    </location>
</feature>
<keyword evidence="11" id="KW-1185">Reference proteome</keyword>
<dbReference type="CDD" id="cd06261">
    <property type="entry name" value="TM_PBP2"/>
    <property type="match status" value="1"/>
</dbReference>
<protein>
    <submittedName>
        <fullName evidence="10">ABC transporter permease</fullName>
    </submittedName>
</protein>
<evidence type="ECO:0000259" key="9">
    <source>
        <dbReference type="PROSITE" id="PS50928"/>
    </source>
</evidence>
<comment type="similarity">
    <text evidence="7">Belongs to the binding-protein-dependent transport system permease family.</text>
</comment>
<feature type="transmembrane region" description="Helical" evidence="7">
    <location>
        <begin position="295"/>
        <end position="318"/>
    </location>
</feature>
<gene>
    <name evidence="10" type="ORF">HM131_13040</name>
</gene>
<dbReference type="PROSITE" id="PS50928">
    <property type="entry name" value="ABC_TM1"/>
    <property type="match status" value="1"/>
</dbReference>
<sequence length="328" mass="37110">MSHYNRTQGAENKKASTRTVSKTKKQRNWKRWTIHLFPIPALLIYGLFIVYPLFAALTYSFFDWKGIVRGEFVGLKNFKDLFTLQPFSDLFWNAFGHNILYFALQMVFQNGLAFLLAYVIYKKVRGSEFLKIAYFLPRLLSVIVVGFLWKLILNPNYGALNVILERLGLESLQKAWLGDPDTALIAIILVNCWYGLGFGVLIFLAGFQSIPQELLEAGRLDGANSFSMITRIIIPLMVPSIMIMTVLTFIQSFEAFELVYAMQGSQGEPYHSTDTLAVYFYRLAFGGSTGGATTAVGLGSALAVVLFLFIAFFTALYLKYMQKKQVDM</sequence>
<dbReference type="RefSeq" id="WP_085030176.1">
    <property type="nucleotide sequence ID" value="NZ_CP020772.1"/>
</dbReference>
<dbReference type="OrthoDB" id="152280at2"/>
<evidence type="ECO:0000313" key="11">
    <source>
        <dbReference type="Proteomes" id="UP000192527"/>
    </source>
</evidence>
<dbReference type="PANTHER" id="PTHR30193">
    <property type="entry name" value="ABC TRANSPORTER PERMEASE PROTEIN"/>
    <property type="match status" value="1"/>
</dbReference>
<keyword evidence="6 7" id="KW-0472">Membrane</keyword>
<dbReference type="EMBL" id="CP020772">
    <property type="protein sequence ID" value="ARI77715.1"/>
    <property type="molecule type" value="Genomic_DNA"/>
</dbReference>
<dbReference type="Gene3D" id="1.10.3720.10">
    <property type="entry name" value="MetI-like"/>
    <property type="match status" value="1"/>
</dbReference>
<feature type="domain" description="ABC transmembrane type-1" evidence="9">
    <location>
        <begin position="95"/>
        <end position="317"/>
    </location>
</feature>
<dbReference type="Pfam" id="PF00528">
    <property type="entry name" value="BPD_transp_1"/>
    <property type="match status" value="1"/>
</dbReference>